<evidence type="ECO:0000256" key="1">
    <source>
        <dbReference type="SAM" id="Coils"/>
    </source>
</evidence>
<evidence type="ECO:0000256" key="2">
    <source>
        <dbReference type="SAM" id="MobiDB-lite"/>
    </source>
</evidence>
<feature type="compositionally biased region" description="Basic and acidic residues" evidence="2">
    <location>
        <begin position="627"/>
        <end position="638"/>
    </location>
</feature>
<dbReference type="PaxDb" id="2903-EOD33666"/>
<dbReference type="PROSITE" id="PS00018">
    <property type="entry name" value="EF_HAND_1"/>
    <property type="match status" value="1"/>
</dbReference>
<evidence type="ECO:0000313" key="4">
    <source>
        <dbReference type="EnsemblProtists" id="EOD33666"/>
    </source>
</evidence>
<dbReference type="InterPro" id="IPR018247">
    <property type="entry name" value="EF_Hand_1_Ca_BS"/>
</dbReference>
<dbReference type="RefSeq" id="XP_005786095.1">
    <property type="nucleotide sequence ID" value="XM_005786038.1"/>
</dbReference>
<dbReference type="PROSITE" id="PS50222">
    <property type="entry name" value="EF_HAND_2"/>
    <property type="match status" value="1"/>
</dbReference>
<name>A0A0D3KD31_EMIH1</name>
<keyword evidence="1" id="KW-0175">Coiled coil</keyword>
<proteinExistence type="predicted"/>
<accession>A0A0D3KD31</accession>
<dbReference type="Proteomes" id="UP000013827">
    <property type="component" value="Unassembled WGS sequence"/>
</dbReference>
<feature type="compositionally biased region" description="Basic and acidic residues" evidence="2">
    <location>
        <begin position="200"/>
        <end position="211"/>
    </location>
</feature>
<protein>
    <recommendedName>
        <fullName evidence="3">EF-hand domain-containing protein</fullName>
    </recommendedName>
</protein>
<reference evidence="5" key="1">
    <citation type="journal article" date="2013" name="Nature">
        <title>Pan genome of the phytoplankton Emiliania underpins its global distribution.</title>
        <authorList>
            <person name="Read B.A."/>
            <person name="Kegel J."/>
            <person name="Klute M.J."/>
            <person name="Kuo A."/>
            <person name="Lefebvre S.C."/>
            <person name="Maumus F."/>
            <person name="Mayer C."/>
            <person name="Miller J."/>
            <person name="Monier A."/>
            <person name="Salamov A."/>
            <person name="Young J."/>
            <person name="Aguilar M."/>
            <person name="Claverie J.M."/>
            <person name="Frickenhaus S."/>
            <person name="Gonzalez K."/>
            <person name="Herman E.K."/>
            <person name="Lin Y.C."/>
            <person name="Napier J."/>
            <person name="Ogata H."/>
            <person name="Sarno A.F."/>
            <person name="Shmutz J."/>
            <person name="Schroeder D."/>
            <person name="de Vargas C."/>
            <person name="Verret F."/>
            <person name="von Dassow P."/>
            <person name="Valentin K."/>
            <person name="Van de Peer Y."/>
            <person name="Wheeler G."/>
            <person name="Dacks J.B."/>
            <person name="Delwiche C.F."/>
            <person name="Dyhrman S.T."/>
            <person name="Glockner G."/>
            <person name="John U."/>
            <person name="Richards T."/>
            <person name="Worden A.Z."/>
            <person name="Zhang X."/>
            <person name="Grigoriev I.V."/>
            <person name="Allen A.E."/>
            <person name="Bidle K."/>
            <person name="Borodovsky M."/>
            <person name="Bowler C."/>
            <person name="Brownlee C."/>
            <person name="Cock J.M."/>
            <person name="Elias M."/>
            <person name="Gladyshev V.N."/>
            <person name="Groth M."/>
            <person name="Guda C."/>
            <person name="Hadaegh A."/>
            <person name="Iglesias-Rodriguez M.D."/>
            <person name="Jenkins J."/>
            <person name="Jones B.M."/>
            <person name="Lawson T."/>
            <person name="Leese F."/>
            <person name="Lindquist E."/>
            <person name="Lobanov A."/>
            <person name="Lomsadze A."/>
            <person name="Malik S.B."/>
            <person name="Marsh M.E."/>
            <person name="Mackinder L."/>
            <person name="Mock T."/>
            <person name="Mueller-Roeber B."/>
            <person name="Pagarete A."/>
            <person name="Parker M."/>
            <person name="Probert I."/>
            <person name="Quesneville H."/>
            <person name="Raines C."/>
            <person name="Rensing S.A."/>
            <person name="Riano-Pachon D.M."/>
            <person name="Richier S."/>
            <person name="Rokitta S."/>
            <person name="Shiraiwa Y."/>
            <person name="Soanes D.M."/>
            <person name="van der Giezen M."/>
            <person name="Wahlund T.M."/>
            <person name="Williams B."/>
            <person name="Wilson W."/>
            <person name="Wolfe G."/>
            <person name="Wurch L.L."/>
        </authorList>
    </citation>
    <scope>NUCLEOTIDE SEQUENCE</scope>
</reference>
<feature type="coiled-coil region" evidence="1">
    <location>
        <begin position="384"/>
        <end position="487"/>
    </location>
</feature>
<organism evidence="4 5">
    <name type="scientific">Emiliania huxleyi (strain CCMP1516)</name>
    <dbReference type="NCBI Taxonomy" id="280463"/>
    <lineage>
        <taxon>Eukaryota</taxon>
        <taxon>Haptista</taxon>
        <taxon>Haptophyta</taxon>
        <taxon>Prymnesiophyceae</taxon>
        <taxon>Isochrysidales</taxon>
        <taxon>Noelaerhabdaceae</taxon>
        <taxon>Emiliania</taxon>
    </lineage>
</organism>
<keyword evidence="5" id="KW-1185">Reference proteome</keyword>
<feature type="region of interest" description="Disordered" evidence="2">
    <location>
        <begin position="117"/>
        <end position="165"/>
    </location>
</feature>
<dbReference type="GeneID" id="17278936"/>
<reference evidence="4" key="2">
    <citation type="submission" date="2024-10" db="UniProtKB">
        <authorList>
            <consortium name="EnsemblProtists"/>
        </authorList>
    </citation>
    <scope>IDENTIFICATION</scope>
</reference>
<dbReference type="GO" id="GO:0005509">
    <property type="term" value="F:calcium ion binding"/>
    <property type="evidence" value="ECO:0007669"/>
    <property type="project" value="InterPro"/>
</dbReference>
<dbReference type="EnsemblProtists" id="EOD33666">
    <property type="protein sequence ID" value="EOD33666"/>
    <property type="gene ID" value="EMIHUDRAFT_229395"/>
</dbReference>
<evidence type="ECO:0000259" key="3">
    <source>
        <dbReference type="PROSITE" id="PS50222"/>
    </source>
</evidence>
<feature type="region of interest" description="Disordered" evidence="2">
    <location>
        <begin position="191"/>
        <end position="211"/>
    </location>
</feature>
<feature type="region of interest" description="Disordered" evidence="2">
    <location>
        <begin position="627"/>
        <end position="683"/>
    </location>
</feature>
<dbReference type="AlphaFoldDB" id="A0A0D3KD31"/>
<evidence type="ECO:0000313" key="5">
    <source>
        <dbReference type="Proteomes" id="UP000013827"/>
    </source>
</evidence>
<sequence>MQAQALEMQGQLQAQMQAQVLEMQAKMQAQMQAQLQEIVGDSTASAGPAEVEAVVAALREELAARHPLRSSAAYLERLERARRQPPLLAPSPSEGGVSIAAPAVSVAASSSSVLSSASSAAPSCNTGSSHHSRHDDNAWPLLPAERDGEESMPAPMSAPERGKFGRVFKRGRAARGKTHLSETLWTAVHGEAAGVSDAPSRPEGEGARQRDLDKVQTELRAWYVGEDSDGVNRFLRLPLSPGTASLAEAESSARQLFNRRAESDLVLQAIEPDGARVTLVEDEDLRSALAAADTSPLQLRLAPPNRAASSPKRAVSPLSDGLVSASASEAGGSEISSYLSSSLQDGAAEALLQDVLQRLGTIESHGRIGAAEPLIGAAASTDRWNELEDRVAAAVERVAQVEERAMDKALREREQRAAAATDRVEEVHDKMDKALREREQRAAAATDRVEEVHDKMDKALREREQRAAAATDRVEEVHDKMDKALKDVPALMRSPAGGRLSFAQLDKNNDGFIDASEFEAAGLAVQGTGPPRPPVVRVGNDGVNRYLSLPLSPGTASLAEAESSARQLFNRRAESDLVLQAIEPDGARVTLTADEDLRRALAAASAGNQPQLQLRLTPRRYESLDERLERRSFGEGRADALSSKGGGGGGDDDDGGVPLTKRGARAKAAPKPQGLQARGRAGALSPDGMMAAEMRKRQNKKLIKDRDEVMDLVKRAAGPIETAAALRATYTEVSEGLSAVGLTIGGSEALDDRLYIKQKGSLVYSEEELDIVEKADYRLGLMHSVNAWSGLLDSRLQTATRVLENGIGGTKAERDQALAGALKEAKESLRVHNSIFEDGTSKKILADIDKEGLPHDVSERRDELMSSCTKLLGVAVDSVCESAEAAVNEKVAAIRKGNAAGVVASIDGKVRPALEHLKKEGGPELTAEQKGRLDEAEKVVRAAAPAVGGDDDSD</sequence>
<dbReference type="KEGG" id="ehx:EMIHUDRAFT_229395"/>
<dbReference type="Gene3D" id="1.10.238.10">
    <property type="entry name" value="EF-hand"/>
    <property type="match status" value="1"/>
</dbReference>
<dbReference type="InterPro" id="IPR002048">
    <property type="entry name" value="EF_hand_dom"/>
</dbReference>
<feature type="domain" description="EF-hand" evidence="3">
    <location>
        <begin position="502"/>
        <end position="528"/>
    </location>
</feature>
<dbReference type="HOGENOM" id="CLU_309156_0_0_1"/>